<reference evidence="1 2" key="1">
    <citation type="journal article" date="2019" name="Commun. Biol.">
        <title>The bagworm genome reveals a unique fibroin gene that provides high tensile strength.</title>
        <authorList>
            <person name="Kono N."/>
            <person name="Nakamura H."/>
            <person name="Ohtoshi R."/>
            <person name="Tomita M."/>
            <person name="Numata K."/>
            <person name="Arakawa K."/>
        </authorList>
    </citation>
    <scope>NUCLEOTIDE SEQUENCE [LARGE SCALE GENOMIC DNA]</scope>
</reference>
<gene>
    <name evidence="1" type="ORF">EVAR_48116_1</name>
</gene>
<evidence type="ECO:0000313" key="2">
    <source>
        <dbReference type="Proteomes" id="UP000299102"/>
    </source>
</evidence>
<evidence type="ECO:0000313" key="1">
    <source>
        <dbReference type="EMBL" id="GBP96453.1"/>
    </source>
</evidence>
<sequence length="343" mass="39045">MPHDYDLLVPASVSARSLAKMGHTLRMWYVLDLIRVCAKIGVIGTRKGPYTPLPPGEKKRSNLTSVSLGVSLLPLVQARRLDRLFGVRKWKAIIIRCRLPFEAAFLANLVSTLVARGTRVLRTQNRRTAKSCRRIRAGMRSSIPFRPPFCQGPTLPLIRHPSVAECADRRWRVGPLLMDVSPQRSRTRIRGVRRVRQFASPQVSRAPVGIDVSQFFRALPHIIWLSAEWRPFGRLAIILMLYYAETRRAFCARQLSSRRCPGARSVPDDWLYHGDLYRLTISVFNLQVALASLAMPLYMSAAFLRLATWGVKVSLLSIVKPRSRSHLPGQFLYAYVYDRDVEL</sequence>
<name>A0A4C2AAP7_EUMVA</name>
<keyword evidence="2" id="KW-1185">Reference proteome</keyword>
<proteinExistence type="predicted"/>
<dbReference type="Proteomes" id="UP000299102">
    <property type="component" value="Unassembled WGS sequence"/>
</dbReference>
<comment type="caution">
    <text evidence="1">The sequence shown here is derived from an EMBL/GenBank/DDBJ whole genome shotgun (WGS) entry which is preliminary data.</text>
</comment>
<dbReference type="AlphaFoldDB" id="A0A4C2AAP7"/>
<protein>
    <submittedName>
        <fullName evidence="1">Uncharacterized protein</fullName>
    </submittedName>
</protein>
<dbReference type="EMBL" id="BGZK01002785">
    <property type="protein sequence ID" value="GBP96453.1"/>
    <property type="molecule type" value="Genomic_DNA"/>
</dbReference>
<organism evidence="1 2">
    <name type="scientific">Eumeta variegata</name>
    <name type="common">Bagworm moth</name>
    <name type="synonym">Eumeta japonica</name>
    <dbReference type="NCBI Taxonomy" id="151549"/>
    <lineage>
        <taxon>Eukaryota</taxon>
        <taxon>Metazoa</taxon>
        <taxon>Ecdysozoa</taxon>
        <taxon>Arthropoda</taxon>
        <taxon>Hexapoda</taxon>
        <taxon>Insecta</taxon>
        <taxon>Pterygota</taxon>
        <taxon>Neoptera</taxon>
        <taxon>Endopterygota</taxon>
        <taxon>Lepidoptera</taxon>
        <taxon>Glossata</taxon>
        <taxon>Ditrysia</taxon>
        <taxon>Tineoidea</taxon>
        <taxon>Psychidae</taxon>
        <taxon>Oiketicinae</taxon>
        <taxon>Eumeta</taxon>
    </lineage>
</organism>
<accession>A0A4C2AAP7</accession>